<dbReference type="Proteomes" id="UP000664534">
    <property type="component" value="Unassembled WGS sequence"/>
</dbReference>
<feature type="compositionally biased region" description="Low complexity" evidence="1">
    <location>
        <begin position="695"/>
        <end position="716"/>
    </location>
</feature>
<protein>
    <recommendedName>
        <fullName evidence="4">CRIB domain-containing protein</fullName>
    </recommendedName>
</protein>
<feature type="compositionally biased region" description="Low complexity" evidence="1">
    <location>
        <begin position="844"/>
        <end position="861"/>
    </location>
</feature>
<feature type="compositionally biased region" description="Basic and acidic residues" evidence="1">
    <location>
        <begin position="72"/>
        <end position="98"/>
    </location>
</feature>
<feature type="compositionally biased region" description="Basic and acidic residues" evidence="1">
    <location>
        <begin position="742"/>
        <end position="753"/>
    </location>
</feature>
<organism evidence="2 3">
    <name type="scientific">Imshaugia aleurites</name>
    <dbReference type="NCBI Taxonomy" id="172621"/>
    <lineage>
        <taxon>Eukaryota</taxon>
        <taxon>Fungi</taxon>
        <taxon>Dikarya</taxon>
        <taxon>Ascomycota</taxon>
        <taxon>Pezizomycotina</taxon>
        <taxon>Lecanoromycetes</taxon>
        <taxon>OSLEUM clade</taxon>
        <taxon>Lecanoromycetidae</taxon>
        <taxon>Lecanorales</taxon>
        <taxon>Lecanorineae</taxon>
        <taxon>Parmeliaceae</taxon>
        <taxon>Imshaugia</taxon>
    </lineage>
</organism>
<feature type="compositionally biased region" description="Basic and acidic residues" evidence="1">
    <location>
        <begin position="231"/>
        <end position="243"/>
    </location>
</feature>
<dbReference type="AlphaFoldDB" id="A0A8H3HVS6"/>
<proteinExistence type="predicted"/>
<evidence type="ECO:0008006" key="4">
    <source>
        <dbReference type="Google" id="ProtNLM"/>
    </source>
</evidence>
<gene>
    <name evidence="2" type="ORF">IMSHALPRED_000052</name>
</gene>
<feature type="compositionally biased region" description="Polar residues" evidence="1">
    <location>
        <begin position="756"/>
        <end position="784"/>
    </location>
</feature>
<feature type="region of interest" description="Disordered" evidence="1">
    <location>
        <begin position="1"/>
        <end position="111"/>
    </location>
</feature>
<comment type="caution">
    <text evidence="2">The sequence shown here is derived from an EMBL/GenBank/DDBJ whole genome shotgun (WGS) entry which is preliminary data.</text>
</comment>
<evidence type="ECO:0000313" key="2">
    <source>
        <dbReference type="EMBL" id="CAF9904432.1"/>
    </source>
</evidence>
<feature type="region of interest" description="Disordered" evidence="1">
    <location>
        <begin position="571"/>
        <end position="597"/>
    </location>
</feature>
<accession>A0A8H3HVS6</accession>
<sequence length="874" mass="96632">MFEFKGTGNSTEGDGLDSKVVDHSNVQDMGQRPFPAMPQSAHHQRAKTEGARRPSLQLRLRSNSSAPSYSRPQDRDDLSPAKLSSDRRTPHSLLDRRSFSGGSLHTRGDSLDSFAPKAWMAKGSRFLKRQNSKQELTSLRTLDWVEEASEDARVQHLLYQSSPPRLTHSRVRSTGDPNAVRRLNISKPFNFHHVTHTQAHHVQKLETADPNDLASEFFALRASQASQPELRGIKARDIQREDLPQDALLPDSPSQPRDYPTTSPSRFESYGQDTPYGVTFPENLGPIATYRTPDIFTFHDESPSDTSFESTVPTDSPEPLDYSIGTWNNGYYDLSSPHAVTTDDGADWNRQVPFAMVKTELAPVEEDDERDEHENLAFAYHRAPKPDPPGRRYKNPFQRNMFPFREDLQCERAQTMPPAQESPCRLSDRLLPAEEDVLDSVHTHRMSQIKISEPCVEDPLDDISTRPRFSRPLSVGPNDMEGFWDMASDAINCSYALGAEGDSNFDWLRSSVHEEDVTPHTTDDIQTDATDKAFNPPKGKPQHASPSPTRHAAKRSSSVYSSTSPFVLPLQTFPSKQDPPLAGSAEPPVSSIPGAVNLNAAPDSTMVTRISSAEPSVSSIPGVVTLNAVPESTMFTRISPVNCKEWGGLPTYILSNDSESQTIQDDPYLYHQTYTSDYSQDAPLQLHHVGRIDGSTISNSPRSSRSPISKSSSQESFWYTQAASNARRPRNAGSIGSLPESMSKKNSRERFDSAVDQLTDSLPNLTSSDLPPDSQQIMTAQRRPTPQWAIDAVQNVLSKVRSTEEPMPLLSASRDRAISDVTPPAQDSSMPPPAQPAPGRRTRSGSSTSSSSARGSRGSYSIFPPPHTPPTRSP</sequence>
<evidence type="ECO:0000256" key="1">
    <source>
        <dbReference type="SAM" id="MobiDB-lite"/>
    </source>
</evidence>
<name>A0A8H3HVS6_9LECA</name>
<feature type="compositionally biased region" description="Pro residues" evidence="1">
    <location>
        <begin position="863"/>
        <end position="874"/>
    </location>
</feature>
<feature type="region of interest" description="Disordered" evidence="1">
    <location>
        <begin position="692"/>
        <end position="786"/>
    </location>
</feature>
<feature type="region of interest" description="Disordered" evidence="1">
    <location>
        <begin position="801"/>
        <end position="874"/>
    </location>
</feature>
<dbReference type="EMBL" id="CAJPDT010000001">
    <property type="protein sequence ID" value="CAF9904432.1"/>
    <property type="molecule type" value="Genomic_DNA"/>
</dbReference>
<feature type="region of interest" description="Disordered" evidence="1">
    <location>
        <begin position="516"/>
        <end position="558"/>
    </location>
</feature>
<evidence type="ECO:0000313" key="3">
    <source>
        <dbReference type="Proteomes" id="UP000664534"/>
    </source>
</evidence>
<dbReference type="OrthoDB" id="24581at2759"/>
<feature type="compositionally biased region" description="Polar residues" evidence="1">
    <location>
        <begin position="252"/>
        <end position="266"/>
    </location>
</feature>
<feature type="compositionally biased region" description="Polar residues" evidence="1">
    <location>
        <begin position="60"/>
        <end position="71"/>
    </location>
</feature>
<feature type="region of interest" description="Disordered" evidence="1">
    <location>
        <begin position="229"/>
        <end position="271"/>
    </location>
</feature>
<keyword evidence="3" id="KW-1185">Reference proteome</keyword>
<reference evidence="2" key="1">
    <citation type="submission" date="2021-03" db="EMBL/GenBank/DDBJ databases">
        <authorList>
            <person name="Tagirdzhanova G."/>
        </authorList>
    </citation>
    <scope>NUCLEOTIDE SEQUENCE</scope>
</reference>